<keyword evidence="1" id="KW-0808">Transferase</keyword>
<proteinExistence type="predicted"/>
<organism evidence="1 2">
    <name type="scientific">Anoxybacteroides amylolyticum</name>
    <dbReference type="NCBI Taxonomy" id="294699"/>
    <lineage>
        <taxon>Bacteria</taxon>
        <taxon>Bacillati</taxon>
        <taxon>Bacillota</taxon>
        <taxon>Bacilli</taxon>
        <taxon>Bacillales</taxon>
        <taxon>Anoxybacillaceae</taxon>
        <taxon>Anoxybacteroides</taxon>
    </lineage>
</organism>
<accession>A0A160F2Q4</accession>
<dbReference type="PANTHER" id="PTHR48228:SF5">
    <property type="entry name" value="ALPHA-METHYLACYL-COA RACEMASE"/>
    <property type="match status" value="1"/>
</dbReference>
<dbReference type="PANTHER" id="PTHR48228">
    <property type="entry name" value="SUCCINYL-COA--D-CITRAMALATE COA-TRANSFERASE"/>
    <property type="match status" value="1"/>
</dbReference>
<dbReference type="KEGG" id="aamy:GFC30_1611"/>
<dbReference type="Pfam" id="PF02515">
    <property type="entry name" value="CoA_transf_3"/>
    <property type="match status" value="1"/>
</dbReference>
<dbReference type="Gene3D" id="3.30.1540.10">
    <property type="entry name" value="formyl-coa transferase, domain 3"/>
    <property type="match status" value="1"/>
</dbReference>
<protein>
    <submittedName>
        <fullName evidence="1">CoA-transferase III family protein</fullName>
    </submittedName>
</protein>
<sequence>MLEGVKIIDFSHYLPGPFASLRLADLGAEVVKIEPKTGDMMRKLADDCIFEANNKNKRSITVDLKNAQDADAVRQLISEADVIIESFRPGVMKRLGLGYEDVYALNPAVVYCSISGYGQHSRYASFGSHDLNYMALTGMLAQFKDESGRPVHPTITLADLIGSMHAVEQIIAALYARERTGKGRYIDIALVDGLLSMMTNHFVVEHYTGQKNGIPVLAGTILSYHLYETKDGRYMALAALEPHFWRNFCHAVEKPAWFEGHLSVACDDNPLFLEIKQLFRTKTLQQWIAFAEQVDCCLAPVLETDEAKTWFANNPHRKMIHIENDRIEVATRYDEHFFTKRTRAPKLNEHEHLLRGESENDERSIKYCDNA</sequence>
<evidence type="ECO:0000313" key="1">
    <source>
        <dbReference type="EMBL" id="ANB59773.1"/>
    </source>
</evidence>
<dbReference type="Gene3D" id="3.40.50.10540">
    <property type="entry name" value="Crotonobetainyl-coa:carnitine coa-transferase, domain 1"/>
    <property type="match status" value="1"/>
</dbReference>
<dbReference type="EMBL" id="CP015438">
    <property type="protein sequence ID" value="ANB59773.1"/>
    <property type="molecule type" value="Genomic_DNA"/>
</dbReference>
<keyword evidence="2" id="KW-1185">Reference proteome</keyword>
<dbReference type="InterPro" id="IPR003673">
    <property type="entry name" value="CoA-Trfase_fam_III"/>
</dbReference>
<dbReference type="SUPFAM" id="SSF89796">
    <property type="entry name" value="CoA-transferase family III (CaiB/BaiF)"/>
    <property type="match status" value="1"/>
</dbReference>
<dbReference type="GO" id="GO:0016740">
    <property type="term" value="F:transferase activity"/>
    <property type="evidence" value="ECO:0007669"/>
    <property type="project" value="UniProtKB-KW"/>
</dbReference>
<dbReference type="RefSeq" id="WP_066324049.1">
    <property type="nucleotide sequence ID" value="NZ_CP015438.1"/>
</dbReference>
<gene>
    <name evidence="1" type="ORF">GFC30_1611</name>
</gene>
<dbReference type="InterPro" id="IPR044855">
    <property type="entry name" value="CoA-Trfase_III_dom3_sf"/>
</dbReference>
<dbReference type="InterPro" id="IPR023606">
    <property type="entry name" value="CoA-Trfase_III_dom_1_sf"/>
</dbReference>
<evidence type="ECO:0000313" key="2">
    <source>
        <dbReference type="Proteomes" id="UP000076865"/>
    </source>
</evidence>
<dbReference type="AlphaFoldDB" id="A0A160F2Q4"/>
<dbReference type="PATRIC" id="fig|294699.3.peg.1637"/>
<name>A0A160F2Q4_9BACL</name>
<dbReference type="Proteomes" id="UP000076865">
    <property type="component" value="Chromosome"/>
</dbReference>
<reference evidence="1 2" key="1">
    <citation type="journal article" date="2006" name="Syst. Appl. Microbiol.">
        <title>Anoxybacillus amylolyticus sp. nov., a thermophilic amylase producing bacterium isolated from Mount Rittmann (Antarctica).</title>
        <authorList>
            <person name="Poli A."/>
            <person name="Esposito E."/>
            <person name="Lama L."/>
            <person name="Orlando P."/>
            <person name="Nicolaus G."/>
            <person name="de Appolonia F."/>
            <person name="Gambacorta A."/>
            <person name="Nicolaus B."/>
        </authorList>
    </citation>
    <scope>NUCLEOTIDE SEQUENCE [LARGE SCALE GENOMIC DNA]</scope>
    <source>
        <strain evidence="1 2">DSM 15939</strain>
    </source>
</reference>
<dbReference type="InterPro" id="IPR050509">
    <property type="entry name" value="CoA-transferase_III"/>
</dbReference>
<dbReference type="OrthoDB" id="9797653at2"/>